<evidence type="ECO:0000256" key="1">
    <source>
        <dbReference type="SAM" id="MobiDB-lite"/>
    </source>
</evidence>
<gene>
    <name evidence="2" type="ORF">E2C01_004185</name>
</gene>
<accession>A0A5B7CQY4</accession>
<dbReference type="EMBL" id="VSRR010000166">
    <property type="protein sequence ID" value="MPC11518.1"/>
    <property type="molecule type" value="Genomic_DNA"/>
</dbReference>
<organism evidence="2 3">
    <name type="scientific">Portunus trituberculatus</name>
    <name type="common">Swimming crab</name>
    <name type="synonym">Neptunus trituberculatus</name>
    <dbReference type="NCBI Taxonomy" id="210409"/>
    <lineage>
        <taxon>Eukaryota</taxon>
        <taxon>Metazoa</taxon>
        <taxon>Ecdysozoa</taxon>
        <taxon>Arthropoda</taxon>
        <taxon>Crustacea</taxon>
        <taxon>Multicrustacea</taxon>
        <taxon>Malacostraca</taxon>
        <taxon>Eumalacostraca</taxon>
        <taxon>Eucarida</taxon>
        <taxon>Decapoda</taxon>
        <taxon>Pleocyemata</taxon>
        <taxon>Brachyura</taxon>
        <taxon>Eubrachyura</taxon>
        <taxon>Portunoidea</taxon>
        <taxon>Portunidae</taxon>
        <taxon>Portuninae</taxon>
        <taxon>Portunus</taxon>
    </lineage>
</organism>
<reference evidence="2 3" key="1">
    <citation type="submission" date="2019-05" db="EMBL/GenBank/DDBJ databases">
        <title>Another draft genome of Portunus trituberculatus and its Hox gene families provides insights of decapod evolution.</title>
        <authorList>
            <person name="Jeong J.-H."/>
            <person name="Song I."/>
            <person name="Kim S."/>
            <person name="Choi T."/>
            <person name="Kim D."/>
            <person name="Ryu S."/>
            <person name="Kim W."/>
        </authorList>
    </citation>
    <scope>NUCLEOTIDE SEQUENCE [LARGE SCALE GENOMIC DNA]</scope>
    <source>
        <tissue evidence="2">Muscle</tissue>
    </source>
</reference>
<proteinExistence type="predicted"/>
<keyword evidence="3" id="KW-1185">Reference proteome</keyword>
<feature type="compositionally biased region" description="Low complexity" evidence="1">
    <location>
        <begin position="149"/>
        <end position="171"/>
    </location>
</feature>
<dbReference type="Proteomes" id="UP000324222">
    <property type="component" value="Unassembled WGS sequence"/>
</dbReference>
<sequence>MLKGCPDGVSDLVLPKSDINDPVLSRVCHLSQRALEIHPDNLDVRKATSRTPTLHQNGKMMCIIDVPAQFASELRYTKEIRHSTAPTMTSVTTPIPHSAIWLVYFPTTKYDTRACNPYQASFSNRRKYTITKHAYCYLQLHPPPLSSSASVFTPPASTTTTTTNATSPATTRLLNKHIR</sequence>
<feature type="region of interest" description="Disordered" evidence="1">
    <location>
        <begin position="149"/>
        <end position="179"/>
    </location>
</feature>
<evidence type="ECO:0000313" key="2">
    <source>
        <dbReference type="EMBL" id="MPC11518.1"/>
    </source>
</evidence>
<comment type="caution">
    <text evidence="2">The sequence shown here is derived from an EMBL/GenBank/DDBJ whole genome shotgun (WGS) entry which is preliminary data.</text>
</comment>
<protein>
    <submittedName>
        <fullName evidence="2">Uncharacterized protein</fullName>
    </submittedName>
</protein>
<dbReference type="AlphaFoldDB" id="A0A5B7CQY4"/>
<name>A0A5B7CQY4_PORTR</name>
<evidence type="ECO:0000313" key="3">
    <source>
        <dbReference type="Proteomes" id="UP000324222"/>
    </source>
</evidence>